<keyword evidence="6" id="KW-0472">Membrane</keyword>
<keyword evidence="2" id="KW-0479">Metal-binding</keyword>
<feature type="transmembrane region" description="Helical" evidence="6">
    <location>
        <begin position="117"/>
        <end position="138"/>
    </location>
</feature>
<evidence type="ECO:0000259" key="7">
    <source>
        <dbReference type="Pfam" id="PF04116"/>
    </source>
</evidence>
<dbReference type="Pfam" id="PF04116">
    <property type="entry name" value="FA_hydroxylase"/>
    <property type="match status" value="1"/>
</dbReference>
<evidence type="ECO:0000256" key="3">
    <source>
        <dbReference type="ARBA" id="ARBA00022801"/>
    </source>
</evidence>
<dbReference type="InterPro" id="IPR006694">
    <property type="entry name" value="Fatty_acid_hydroxylase"/>
</dbReference>
<name>A0ABY7GXB6_9BACT</name>
<evidence type="ECO:0000313" key="9">
    <source>
        <dbReference type="Proteomes" id="UP001164459"/>
    </source>
</evidence>
<dbReference type="InterPro" id="IPR024087">
    <property type="entry name" value="Creatininase-like_sf"/>
</dbReference>
<protein>
    <submittedName>
        <fullName evidence="8">Creatininase family protein</fullName>
    </submittedName>
</protein>
<dbReference type="Pfam" id="PF02633">
    <property type="entry name" value="Creatininase"/>
    <property type="match status" value="1"/>
</dbReference>
<organism evidence="8 9">
    <name type="scientific">Nannocystis punicea</name>
    <dbReference type="NCBI Taxonomy" id="2995304"/>
    <lineage>
        <taxon>Bacteria</taxon>
        <taxon>Pseudomonadati</taxon>
        <taxon>Myxococcota</taxon>
        <taxon>Polyangia</taxon>
        <taxon>Nannocystales</taxon>
        <taxon>Nannocystaceae</taxon>
        <taxon>Nannocystis</taxon>
    </lineage>
</organism>
<evidence type="ECO:0000313" key="8">
    <source>
        <dbReference type="EMBL" id="WAS91540.1"/>
    </source>
</evidence>
<evidence type="ECO:0000256" key="2">
    <source>
        <dbReference type="ARBA" id="ARBA00022723"/>
    </source>
</evidence>
<keyword evidence="6" id="KW-1133">Transmembrane helix</keyword>
<feature type="domain" description="Fatty acid hydroxylase" evidence="7">
    <location>
        <begin position="129"/>
        <end position="276"/>
    </location>
</feature>
<evidence type="ECO:0000256" key="4">
    <source>
        <dbReference type="ARBA" id="ARBA00022833"/>
    </source>
</evidence>
<dbReference type="PANTHER" id="PTHR35005:SF1">
    <property type="entry name" value="2-AMINO-5-FORMYLAMINO-6-RIBOSYLAMINOPYRIMIDIN-4(3H)-ONE 5'-MONOPHOSPHATE DEFORMYLASE"/>
    <property type="match status" value="1"/>
</dbReference>
<evidence type="ECO:0000256" key="5">
    <source>
        <dbReference type="ARBA" id="ARBA00024029"/>
    </source>
</evidence>
<comment type="similarity">
    <text evidence="5">Belongs to the creatininase superfamily.</text>
</comment>
<dbReference type="EMBL" id="CP114040">
    <property type="protein sequence ID" value="WAS91540.1"/>
    <property type="molecule type" value="Genomic_DNA"/>
</dbReference>
<comment type="cofactor">
    <cofactor evidence="1">
        <name>Zn(2+)</name>
        <dbReference type="ChEBI" id="CHEBI:29105"/>
    </cofactor>
</comment>
<gene>
    <name evidence="8" type="ORF">O0S08_35605</name>
</gene>
<feature type="transmembrane region" description="Helical" evidence="6">
    <location>
        <begin position="205"/>
        <end position="225"/>
    </location>
</feature>
<feature type="transmembrane region" description="Helical" evidence="6">
    <location>
        <begin position="71"/>
        <end position="97"/>
    </location>
</feature>
<dbReference type="Gene3D" id="3.40.50.10310">
    <property type="entry name" value="Creatininase"/>
    <property type="match status" value="1"/>
</dbReference>
<keyword evidence="3" id="KW-0378">Hydrolase</keyword>
<dbReference type="SUPFAM" id="SSF102215">
    <property type="entry name" value="Creatininase"/>
    <property type="match status" value="1"/>
</dbReference>
<keyword evidence="9" id="KW-1185">Reference proteome</keyword>
<sequence>MSPQELLVVLVALVVAPLGAVLQSTSRLFWFYLVTAAAMAVAHAMWQRRAGGDEPRATWRSLKHRSARRDYVIYVVNTVLLRVLPWIAVGGALASGIDGVVVDALSAWFGPPSVSDWSESFILVVVTLGTFVAADFALWATHYLQHRVGCLWELHKVHHSAEVLNPVSAYRVHPLDDWMNLTATGVAVAAFQGSARYLAGYSVEGVSFFGLNLFIFLFYALGFNLRHSHVQLHYPAWLSHLVISPAQHQIHHSSDPAHVDKNFGFALAIWDALAGTLYVSRQREELRFGLHNQDGERYESLWELYLAPIGRACRRVRSELGSAIAVSALLVLFATQSSCRQSAPVAASPTLYLEQMTWDEVRERLDAGFDTVLVPTGGVEQNGLHLALGKHNVVVEHAAGQIAEALGNTLIAPTIRLSPEGDISPPTGHMRYPGTISLPDEVFEAVLESAARSLEAHGFRLICLIGDSGGNQEPQRRVAAKLSREWEGRARVLHVSDYYHRNSQVAWLLAQGEDAATIGDHAGIRDTSEVLAVAPWMVRPERLPAAREDGEDGSSGDPSLASVRRGIIMLQLKTDAALAQIRRERTMIPEQR</sequence>
<keyword evidence="6" id="KW-0812">Transmembrane</keyword>
<dbReference type="RefSeq" id="WP_269033902.1">
    <property type="nucleotide sequence ID" value="NZ_CP114040.1"/>
</dbReference>
<dbReference type="Proteomes" id="UP001164459">
    <property type="component" value="Chromosome"/>
</dbReference>
<evidence type="ECO:0000256" key="6">
    <source>
        <dbReference type="SAM" id="Phobius"/>
    </source>
</evidence>
<accession>A0ABY7GXB6</accession>
<reference evidence="8" key="1">
    <citation type="submission" date="2022-11" db="EMBL/GenBank/DDBJ databases">
        <title>Minimal conservation of predation-associated metabolite biosynthetic gene clusters underscores biosynthetic potential of Myxococcota including descriptions for ten novel species: Archangium lansinium sp. nov., Myxococcus landrumus sp. nov., Nannocystis bai.</title>
        <authorList>
            <person name="Ahearne A."/>
            <person name="Stevens C."/>
            <person name="Dowd S."/>
        </authorList>
    </citation>
    <scope>NUCLEOTIDE SEQUENCE</scope>
    <source>
        <strain evidence="8">Fl3</strain>
    </source>
</reference>
<dbReference type="InterPro" id="IPR003785">
    <property type="entry name" value="Creatininase/forma_Hydrolase"/>
</dbReference>
<keyword evidence="4" id="KW-0862">Zinc</keyword>
<evidence type="ECO:0000256" key="1">
    <source>
        <dbReference type="ARBA" id="ARBA00001947"/>
    </source>
</evidence>
<feature type="transmembrane region" description="Helical" evidence="6">
    <location>
        <begin position="29"/>
        <end position="46"/>
    </location>
</feature>
<proteinExistence type="inferred from homology"/>
<dbReference type="PANTHER" id="PTHR35005">
    <property type="entry name" value="3-DEHYDRO-SCYLLO-INOSOSE HYDROLASE"/>
    <property type="match status" value="1"/>
</dbReference>